<proteinExistence type="predicted"/>
<evidence type="ECO:0000259" key="6">
    <source>
        <dbReference type="PROSITE" id="PS50011"/>
    </source>
</evidence>
<dbReference type="OMA" id="DITHKNK"/>
<evidence type="ECO:0000256" key="2">
    <source>
        <dbReference type="ARBA" id="ARBA00022679"/>
    </source>
</evidence>
<keyword evidence="5" id="KW-0067">ATP-binding</keyword>
<evidence type="ECO:0000256" key="4">
    <source>
        <dbReference type="ARBA" id="ARBA00022777"/>
    </source>
</evidence>
<keyword evidence="8" id="KW-1185">Reference proteome</keyword>
<dbReference type="SMART" id="SM00220">
    <property type="entry name" value="S_TKc"/>
    <property type="match status" value="1"/>
</dbReference>
<evidence type="ECO:0000256" key="3">
    <source>
        <dbReference type="ARBA" id="ARBA00022741"/>
    </source>
</evidence>
<protein>
    <recommendedName>
        <fullName evidence="6">Protein kinase domain-containing protein</fullName>
    </recommendedName>
</protein>
<evidence type="ECO:0000313" key="8">
    <source>
        <dbReference type="Proteomes" id="UP000887567"/>
    </source>
</evidence>
<dbReference type="PROSITE" id="PS00108">
    <property type="entry name" value="PROTEIN_KINASE_ST"/>
    <property type="match status" value="1"/>
</dbReference>
<dbReference type="InterPro" id="IPR008271">
    <property type="entry name" value="Ser/Thr_kinase_AS"/>
</dbReference>
<feature type="domain" description="Protein kinase" evidence="6">
    <location>
        <begin position="35"/>
        <end position="312"/>
    </location>
</feature>
<dbReference type="FunFam" id="1.10.510.10:FF:000944">
    <property type="entry name" value="Testis-specific serine/threonine-protein kinase 5"/>
    <property type="match status" value="1"/>
</dbReference>
<dbReference type="PANTHER" id="PTHR24346:SF82">
    <property type="entry name" value="KP78A-RELATED"/>
    <property type="match status" value="1"/>
</dbReference>
<dbReference type="SUPFAM" id="SSF56112">
    <property type="entry name" value="Protein kinase-like (PK-like)"/>
    <property type="match status" value="1"/>
</dbReference>
<dbReference type="OrthoDB" id="5984109at2759"/>
<organism evidence="7 8">
    <name type="scientific">Exaiptasia diaphana</name>
    <name type="common">Tropical sea anemone</name>
    <name type="synonym">Aiptasia pulchella</name>
    <dbReference type="NCBI Taxonomy" id="2652724"/>
    <lineage>
        <taxon>Eukaryota</taxon>
        <taxon>Metazoa</taxon>
        <taxon>Cnidaria</taxon>
        <taxon>Anthozoa</taxon>
        <taxon>Hexacorallia</taxon>
        <taxon>Actiniaria</taxon>
        <taxon>Aiptasiidae</taxon>
        <taxon>Exaiptasia</taxon>
    </lineage>
</organism>
<keyword evidence="1" id="KW-0723">Serine/threonine-protein kinase</keyword>
<name>A0A913YF60_EXADI</name>
<dbReference type="Gene3D" id="1.10.510.10">
    <property type="entry name" value="Transferase(Phosphotransferase) domain 1"/>
    <property type="match status" value="1"/>
</dbReference>
<dbReference type="RefSeq" id="XP_028513638.1">
    <property type="nucleotide sequence ID" value="XM_028657837.1"/>
</dbReference>
<dbReference type="GO" id="GO:0050321">
    <property type="term" value="F:tau-protein kinase activity"/>
    <property type="evidence" value="ECO:0007669"/>
    <property type="project" value="TreeGrafter"/>
</dbReference>
<dbReference type="InterPro" id="IPR011009">
    <property type="entry name" value="Kinase-like_dom_sf"/>
</dbReference>
<dbReference type="GO" id="GO:0000226">
    <property type="term" value="P:microtubule cytoskeleton organization"/>
    <property type="evidence" value="ECO:0007669"/>
    <property type="project" value="TreeGrafter"/>
</dbReference>
<dbReference type="Proteomes" id="UP000887567">
    <property type="component" value="Unplaced"/>
</dbReference>
<dbReference type="InterPro" id="IPR000719">
    <property type="entry name" value="Prot_kinase_dom"/>
</dbReference>
<keyword evidence="4" id="KW-0418">Kinase</keyword>
<keyword evidence="3" id="KW-0547">Nucleotide-binding</keyword>
<dbReference type="PROSITE" id="PS50011">
    <property type="entry name" value="PROTEIN_KINASE_DOM"/>
    <property type="match status" value="1"/>
</dbReference>
<evidence type="ECO:0000256" key="5">
    <source>
        <dbReference type="ARBA" id="ARBA00022840"/>
    </source>
</evidence>
<sequence>MQAKKFRYNVIKDAFANSQSSLTIEEIECERRGYKLTKTILGSGAYAKVKMAYVLESKQEKDKRLAEDLHIKGHNIVAIKIVSKRQAPHEYLQKFMPREIDALNATCRHYNVIQLYETFYSSDKIYLVMEYASKGDLLDYINSRCRRCVGIGEELSRNFFRQLVEGVSHCHRRNVVHRDLKCENILIDDNNVIKISDFGFATRSPSNKTKYLETFCGSYAYAAPEILQAQKYDGKAADVWSLGVILYAMLCGKLPFNDNCSLHSLVVQTRTKVSFPVRGACSQECQHLVRSILRFDPFERLTLNRILVDTWLNDGKSESPIIKLPRGTPVRVLTPSVESWKQAKPVAKSIPTKE</sequence>
<dbReference type="InterPro" id="IPR001245">
    <property type="entry name" value="Ser-Thr/Tyr_kinase_cat_dom"/>
</dbReference>
<dbReference type="AlphaFoldDB" id="A0A913YF60"/>
<dbReference type="PRINTS" id="PR00109">
    <property type="entry name" value="TYRKINASE"/>
</dbReference>
<dbReference type="GO" id="GO:0035556">
    <property type="term" value="P:intracellular signal transduction"/>
    <property type="evidence" value="ECO:0007669"/>
    <property type="project" value="TreeGrafter"/>
</dbReference>
<dbReference type="KEGG" id="epa:110234975"/>
<dbReference type="EnsemblMetazoa" id="XM_028657837.1">
    <property type="protein sequence ID" value="XP_028513638.1"/>
    <property type="gene ID" value="LOC110234975"/>
</dbReference>
<keyword evidence="2" id="KW-0808">Transferase</keyword>
<dbReference type="GO" id="GO:0005524">
    <property type="term" value="F:ATP binding"/>
    <property type="evidence" value="ECO:0007669"/>
    <property type="project" value="UniProtKB-KW"/>
</dbReference>
<dbReference type="GeneID" id="110234975"/>
<evidence type="ECO:0000256" key="1">
    <source>
        <dbReference type="ARBA" id="ARBA00022527"/>
    </source>
</evidence>
<reference evidence="7" key="1">
    <citation type="submission" date="2022-11" db="UniProtKB">
        <authorList>
            <consortium name="EnsemblMetazoa"/>
        </authorList>
    </citation>
    <scope>IDENTIFICATION</scope>
</reference>
<evidence type="ECO:0000313" key="7">
    <source>
        <dbReference type="EnsemblMetazoa" id="XP_028513638.1"/>
    </source>
</evidence>
<dbReference type="GO" id="GO:0005737">
    <property type="term" value="C:cytoplasm"/>
    <property type="evidence" value="ECO:0007669"/>
    <property type="project" value="TreeGrafter"/>
</dbReference>
<dbReference type="Pfam" id="PF00069">
    <property type="entry name" value="Pkinase"/>
    <property type="match status" value="1"/>
</dbReference>
<dbReference type="PANTHER" id="PTHR24346">
    <property type="entry name" value="MAP/MICROTUBULE AFFINITY-REGULATING KINASE"/>
    <property type="match status" value="1"/>
</dbReference>
<accession>A0A913YF60</accession>